<accession>A0A815VBB3</accession>
<evidence type="ECO:0000313" key="2">
    <source>
        <dbReference type="EMBL" id="CAF1525903.1"/>
    </source>
</evidence>
<evidence type="ECO:0000256" key="1">
    <source>
        <dbReference type="SAM" id="SignalP"/>
    </source>
</evidence>
<gene>
    <name evidence="2" type="ORF">XAT740_LOCUS41105</name>
</gene>
<organism evidence="2 3">
    <name type="scientific">Adineta ricciae</name>
    <name type="common">Rotifer</name>
    <dbReference type="NCBI Taxonomy" id="249248"/>
    <lineage>
        <taxon>Eukaryota</taxon>
        <taxon>Metazoa</taxon>
        <taxon>Spiralia</taxon>
        <taxon>Gnathifera</taxon>
        <taxon>Rotifera</taxon>
        <taxon>Eurotatoria</taxon>
        <taxon>Bdelloidea</taxon>
        <taxon>Adinetida</taxon>
        <taxon>Adinetidae</taxon>
        <taxon>Adineta</taxon>
    </lineage>
</organism>
<feature type="chain" id="PRO_5032902533" evidence="1">
    <location>
        <begin position="27"/>
        <end position="69"/>
    </location>
</feature>
<proteinExistence type="predicted"/>
<protein>
    <submittedName>
        <fullName evidence="2">Uncharacterized protein</fullName>
    </submittedName>
</protein>
<keyword evidence="1" id="KW-0732">Signal</keyword>
<keyword evidence="3" id="KW-1185">Reference proteome</keyword>
<feature type="signal peptide" evidence="1">
    <location>
        <begin position="1"/>
        <end position="26"/>
    </location>
</feature>
<dbReference type="AlphaFoldDB" id="A0A815VBB3"/>
<evidence type="ECO:0000313" key="3">
    <source>
        <dbReference type="Proteomes" id="UP000663828"/>
    </source>
</evidence>
<reference evidence="2" key="1">
    <citation type="submission" date="2021-02" db="EMBL/GenBank/DDBJ databases">
        <authorList>
            <person name="Nowell W R."/>
        </authorList>
    </citation>
    <scope>NUCLEOTIDE SEQUENCE</scope>
</reference>
<comment type="caution">
    <text evidence="2">The sequence shown here is derived from an EMBL/GenBank/DDBJ whole genome shotgun (WGS) entry which is preliminary data.</text>
</comment>
<dbReference type="Proteomes" id="UP000663828">
    <property type="component" value="Unassembled WGS sequence"/>
</dbReference>
<dbReference type="EMBL" id="CAJNOR010004762">
    <property type="protein sequence ID" value="CAF1525903.1"/>
    <property type="molecule type" value="Genomic_DNA"/>
</dbReference>
<sequence length="69" mass="7702">MAFSRALLFATTLFCLLMLFSTGVEGSCRAWSPELGRYANGECRTLCFSHERNTGRLSCGAKWCCVTRI</sequence>
<name>A0A815VBB3_ADIRI</name>